<sequence>MSNASGQLQLLLLHPADNVLVSVQSLRAGTEVDAEGVRYQIVEPIAVGHKIARLDMPAGEKIRRYGAPIGSLSRSVKAGEWVHMHNLQSDYLASHTRQSGSGNSSNRSPNGE</sequence>
<reference evidence="5" key="1">
    <citation type="journal article" date="2019" name="Int. J. Syst. Evol. Microbiol.">
        <title>The Global Catalogue of Microorganisms (GCM) 10K type strain sequencing project: providing services to taxonomists for standard genome sequencing and annotation.</title>
        <authorList>
            <consortium name="The Broad Institute Genomics Platform"/>
            <consortium name="The Broad Institute Genome Sequencing Center for Infectious Disease"/>
            <person name="Wu L."/>
            <person name="Ma J."/>
        </authorList>
    </citation>
    <scope>NUCLEOTIDE SEQUENCE [LARGE SCALE GENOMIC DNA]</scope>
    <source>
        <strain evidence="5">KCTC 52141</strain>
    </source>
</reference>
<dbReference type="Proteomes" id="UP001595548">
    <property type="component" value="Unassembled WGS sequence"/>
</dbReference>
<protein>
    <submittedName>
        <fullName evidence="4">UxaA family hydrolase</fullName>
    </submittedName>
</protein>
<dbReference type="GO" id="GO:0016787">
    <property type="term" value="F:hydrolase activity"/>
    <property type="evidence" value="ECO:0007669"/>
    <property type="project" value="UniProtKB-KW"/>
</dbReference>
<evidence type="ECO:0000313" key="5">
    <source>
        <dbReference type="Proteomes" id="UP001595548"/>
    </source>
</evidence>
<evidence type="ECO:0000256" key="2">
    <source>
        <dbReference type="SAM" id="MobiDB-lite"/>
    </source>
</evidence>
<dbReference type="InterPro" id="IPR044144">
    <property type="entry name" value="SAF_UxaA/GarD"/>
</dbReference>
<dbReference type="PANTHER" id="PTHR30536">
    <property type="entry name" value="ALTRONATE/GALACTARATE DEHYDRATASE"/>
    <property type="match status" value="1"/>
</dbReference>
<organism evidence="4 5">
    <name type="scientific">Gilvimarinus japonicus</name>
    <dbReference type="NCBI Taxonomy" id="1796469"/>
    <lineage>
        <taxon>Bacteria</taxon>
        <taxon>Pseudomonadati</taxon>
        <taxon>Pseudomonadota</taxon>
        <taxon>Gammaproteobacteria</taxon>
        <taxon>Cellvibrionales</taxon>
        <taxon>Cellvibrionaceae</taxon>
        <taxon>Gilvimarinus</taxon>
    </lineage>
</organism>
<comment type="caution">
    <text evidence="4">The sequence shown here is derived from an EMBL/GenBank/DDBJ whole genome shotgun (WGS) entry which is preliminary data.</text>
</comment>
<proteinExistence type="predicted"/>
<gene>
    <name evidence="4" type="ORF">ACFOEB_01855</name>
</gene>
<accession>A0ABV7HMI0</accession>
<feature type="region of interest" description="Disordered" evidence="2">
    <location>
        <begin position="92"/>
        <end position="112"/>
    </location>
</feature>
<keyword evidence="5" id="KW-1185">Reference proteome</keyword>
<dbReference type="SMART" id="SM00858">
    <property type="entry name" value="SAF"/>
    <property type="match status" value="1"/>
</dbReference>
<feature type="compositionally biased region" description="Low complexity" evidence="2">
    <location>
        <begin position="99"/>
        <end position="112"/>
    </location>
</feature>
<keyword evidence="1" id="KW-0456">Lyase</keyword>
<dbReference type="InterPro" id="IPR013974">
    <property type="entry name" value="SAF"/>
</dbReference>
<keyword evidence="4" id="KW-0378">Hydrolase</keyword>
<dbReference type="PANTHER" id="PTHR30536:SF5">
    <property type="entry name" value="ALTRONATE DEHYDRATASE"/>
    <property type="match status" value="1"/>
</dbReference>
<dbReference type="Gene3D" id="2.30.130.110">
    <property type="match status" value="1"/>
</dbReference>
<dbReference type="EMBL" id="JBHRTL010000003">
    <property type="protein sequence ID" value="MFC3153928.1"/>
    <property type="molecule type" value="Genomic_DNA"/>
</dbReference>
<name>A0ABV7HMI0_9GAMM</name>
<feature type="domain" description="SAF" evidence="3">
    <location>
        <begin position="17"/>
        <end position="88"/>
    </location>
</feature>
<dbReference type="RefSeq" id="WP_339617344.1">
    <property type="nucleotide sequence ID" value="NZ_AP031500.1"/>
</dbReference>
<evidence type="ECO:0000259" key="3">
    <source>
        <dbReference type="SMART" id="SM00858"/>
    </source>
</evidence>
<evidence type="ECO:0000256" key="1">
    <source>
        <dbReference type="ARBA" id="ARBA00023239"/>
    </source>
</evidence>
<dbReference type="CDD" id="cd11613">
    <property type="entry name" value="SAF_AH_GD"/>
    <property type="match status" value="1"/>
</dbReference>
<dbReference type="InterPro" id="IPR052172">
    <property type="entry name" value="UxaA_altronate/galactarate_dh"/>
</dbReference>
<dbReference type="Pfam" id="PF08666">
    <property type="entry name" value="SAF"/>
    <property type="match status" value="1"/>
</dbReference>
<evidence type="ECO:0000313" key="4">
    <source>
        <dbReference type="EMBL" id="MFC3153928.1"/>
    </source>
</evidence>